<proteinExistence type="predicted"/>
<keyword evidence="2" id="KW-1185">Reference proteome</keyword>
<dbReference type="RefSeq" id="WP_084015651.1">
    <property type="nucleotide sequence ID" value="NZ_FWXS01000001.1"/>
</dbReference>
<evidence type="ECO:0000313" key="1">
    <source>
        <dbReference type="EMBL" id="SMC35330.1"/>
    </source>
</evidence>
<accession>A0A1W1YGI9</accession>
<evidence type="ECO:0000313" key="2">
    <source>
        <dbReference type="Proteomes" id="UP000192393"/>
    </source>
</evidence>
<protein>
    <submittedName>
        <fullName evidence="1">Uncharacterized protein</fullName>
    </submittedName>
</protein>
<dbReference type="Proteomes" id="UP000192393">
    <property type="component" value="Unassembled WGS sequence"/>
</dbReference>
<dbReference type="PROSITE" id="PS51257">
    <property type="entry name" value="PROKAR_LIPOPROTEIN"/>
    <property type="match status" value="1"/>
</dbReference>
<dbReference type="STRING" id="1434700.SAMN06296427_101352"/>
<gene>
    <name evidence="1" type="ORF">SAMN06296427_101352</name>
</gene>
<reference evidence="1 2" key="1">
    <citation type="submission" date="2017-04" db="EMBL/GenBank/DDBJ databases">
        <authorList>
            <person name="Afonso C.L."/>
            <person name="Miller P.J."/>
            <person name="Scott M.A."/>
            <person name="Spackman E."/>
            <person name="Goraichik I."/>
            <person name="Dimitrov K.M."/>
            <person name="Suarez D.L."/>
            <person name="Swayne D.E."/>
        </authorList>
    </citation>
    <scope>NUCLEOTIDE SEQUENCE [LARGE SCALE GENOMIC DNA]</scope>
    <source>
        <strain evidence="1 2">CGMCC 1.12708</strain>
    </source>
</reference>
<organism evidence="1 2">
    <name type="scientific">Moheibacter sediminis</name>
    <dbReference type="NCBI Taxonomy" id="1434700"/>
    <lineage>
        <taxon>Bacteria</taxon>
        <taxon>Pseudomonadati</taxon>
        <taxon>Bacteroidota</taxon>
        <taxon>Flavobacteriia</taxon>
        <taxon>Flavobacteriales</taxon>
        <taxon>Weeksellaceae</taxon>
        <taxon>Moheibacter</taxon>
    </lineage>
</organism>
<sequence length="235" mass="25742">MKMFKFFYGIFILCFILSCSEDDSSFISQDSSSNSSILRNGNVSKLNNPGEFTGEFKVWKNESDEIVFYTESEKSINVITCQNCNNIDGLDLKGKGTLTFLDHSFVFNNGEKSYYFAVDKSEEKEIKSLFGLSFQKENEYYGTGITYHWLDKDSMRNIPNFLSAIIKVPNAVEFIISMNDLEGKISGGCSSGGEGASSCSMGGGGCSVSCGSGYFACCNPGGCNCLTASIFIEQN</sequence>
<dbReference type="AlphaFoldDB" id="A0A1W1YGI9"/>
<name>A0A1W1YGI9_9FLAO</name>
<dbReference type="EMBL" id="FWXS01000001">
    <property type="protein sequence ID" value="SMC35330.1"/>
    <property type="molecule type" value="Genomic_DNA"/>
</dbReference>